<evidence type="ECO:0000256" key="1">
    <source>
        <dbReference type="ARBA" id="ARBA00004651"/>
    </source>
</evidence>
<evidence type="ECO:0000256" key="3">
    <source>
        <dbReference type="ARBA" id="ARBA00022692"/>
    </source>
</evidence>
<dbReference type="GO" id="GO:0030420">
    <property type="term" value="P:establishment of competence for transformation"/>
    <property type="evidence" value="ECO:0007669"/>
    <property type="project" value="InterPro"/>
</dbReference>
<keyword evidence="5 6" id="KW-0472">Membrane</keyword>
<dbReference type="Gene3D" id="3.60.15.10">
    <property type="entry name" value="Ribonuclease Z/Hydroxyacylglutathione hydrolase-like"/>
    <property type="match status" value="1"/>
</dbReference>
<dbReference type="PANTHER" id="PTHR30619:SF1">
    <property type="entry name" value="RECOMBINATION PROTEIN 2"/>
    <property type="match status" value="1"/>
</dbReference>
<feature type="transmembrane region" description="Helical" evidence="6">
    <location>
        <begin position="226"/>
        <end position="245"/>
    </location>
</feature>
<keyword evidence="4 6" id="KW-1133">Transmembrane helix</keyword>
<dbReference type="InterPro" id="IPR004797">
    <property type="entry name" value="Competence_ComEC/Rec2"/>
</dbReference>
<dbReference type="InterPro" id="IPR001279">
    <property type="entry name" value="Metallo-B-lactamas"/>
</dbReference>
<comment type="caution">
    <text evidence="8">The sequence shown here is derived from an EMBL/GenBank/DDBJ whole genome shotgun (WGS) entry which is preliminary data.</text>
</comment>
<dbReference type="Pfam" id="PF00753">
    <property type="entry name" value="Lactamase_B"/>
    <property type="match status" value="1"/>
</dbReference>
<organism evidence="8">
    <name type="scientific">Phascolarctobacterium succinatutens CAG:287</name>
    <dbReference type="NCBI Taxonomy" id="1263101"/>
    <lineage>
        <taxon>Bacteria</taxon>
        <taxon>Bacillati</taxon>
        <taxon>Bacillota</taxon>
        <taxon>Negativicutes</taxon>
        <taxon>Acidaminococcales</taxon>
        <taxon>Acidaminococcaceae</taxon>
        <taxon>Phascolarctobacterium</taxon>
    </lineage>
</organism>
<evidence type="ECO:0000256" key="6">
    <source>
        <dbReference type="SAM" id="Phobius"/>
    </source>
</evidence>
<feature type="transmembrane region" description="Helical" evidence="6">
    <location>
        <begin position="364"/>
        <end position="388"/>
    </location>
</feature>
<dbReference type="SUPFAM" id="SSF56281">
    <property type="entry name" value="Metallo-hydrolase/oxidoreductase"/>
    <property type="match status" value="1"/>
</dbReference>
<gene>
    <name evidence="8" type="ORF">BN587_01860</name>
</gene>
<dbReference type="CDD" id="cd07731">
    <property type="entry name" value="ComA-like_MBL-fold"/>
    <property type="match status" value="1"/>
</dbReference>
<dbReference type="GO" id="GO:0005886">
    <property type="term" value="C:plasma membrane"/>
    <property type="evidence" value="ECO:0007669"/>
    <property type="project" value="UniProtKB-SubCell"/>
</dbReference>
<dbReference type="HOGENOM" id="CLU_010363_2_3_9"/>
<feature type="transmembrane region" description="Helical" evidence="6">
    <location>
        <begin position="408"/>
        <end position="428"/>
    </location>
</feature>
<keyword evidence="2" id="KW-1003">Cell membrane</keyword>
<dbReference type="RefSeq" id="WP_021720893.1">
    <property type="nucleotide sequence ID" value="NZ_FR892816.1"/>
</dbReference>
<evidence type="ECO:0000256" key="2">
    <source>
        <dbReference type="ARBA" id="ARBA00022475"/>
    </source>
</evidence>
<dbReference type="NCBIfam" id="TIGR00360">
    <property type="entry name" value="ComEC_N-term"/>
    <property type="match status" value="1"/>
</dbReference>
<dbReference type="PANTHER" id="PTHR30619">
    <property type="entry name" value="DNA INTERNALIZATION/COMPETENCE PROTEIN COMEC/REC2"/>
    <property type="match status" value="1"/>
</dbReference>
<reference evidence="8" key="1">
    <citation type="submission" date="2012-11" db="EMBL/GenBank/DDBJ databases">
        <title>Dependencies among metagenomic species, viruses, plasmids and units of genetic variation.</title>
        <authorList>
            <person name="Nielsen H.B."/>
            <person name="Almeida M."/>
            <person name="Juncker A.S."/>
            <person name="Rasmussen S."/>
            <person name="Li J."/>
            <person name="Sunagawa S."/>
            <person name="Plichta D."/>
            <person name="Gautier L."/>
            <person name="Le Chatelier E."/>
            <person name="Peletier E."/>
            <person name="Bonde I."/>
            <person name="Nielsen T."/>
            <person name="Manichanh C."/>
            <person name="Arumugam M."/>
            <person name="Batto J."/>
            <person name="Santos M.B.Q.D."/>
            <person name="Blom N."/>
            <person name="Borruel N."/>
            <person name="Burgdorf K.S."/>
            <person name="Boumezbeur F."/>
            <person name="Casellas F."/>
            <person name="Dore J."/>
            <person name="Guarner F."/>
            <person name="Hansen T."/>
            <person name="Hildebrand F."/>
            <person name="Kaas R.S."/>
            <person name="Kennedy S."/>
            <person name="Kristiansen K."/>
            <person name="Kultima J.R."/>
            <person name="Leonard P."/>
            <person name="Levenez F."/>
            <person name="Lund O."/>
            <person name="Moumen B."/>
            <person name="Le Paslier D."/>
            <person name="Pons N."/>
            <person name="Pedersen O."/>
            <person name="Prifti E."/>
            <person name="Qin J."/>
            <person name="Raes J."/>
            <person name="Tap J."/>
            <person name="Tims S."/>
            <person name="Ussery D.W."/>
            <person name="Yamada T."/>
            <person name="MetaHit consortium"/>
            <person name="Renault P."/>
            <person name="Sicheritz-Ponten T."/>
            <person name="Bork P."/>
            <person name="Wang J."/>
            <person name="Brunak S."/>
            <person name="Ehrlich S.D."/>
        </authorList>
    </citation>
    <scope>NUCLEOTIDE SEQUENCE [LARGE SCALE GENOMIC DNA]</scope>
</reference>
<feature type="transmembrane region" description="Helical" evidence="6">
    <location>
        <begin position="440"/>
        <end position="457"/>
    </location>
</feature>
<evidence type="ECO:0000256" key="4">
    <source>
        <dbReference type="ARBA" id="ARBA00022989"/>
    </source>
</evidence>
<comment type="subcellular location">
    <subcellularLocation>
        <location evidence="1">Cell membrane</location>
        <topology evidence="1">Multi-pass membrane protein</topology>
    </subcellularLocation>
</comment>
<dbReference type="InterPro" id="IPR036866">
    <property type="entry name" value="RibonucZ/Hydroxyglut_hydro"/>
</dbReference>
<proteinExistence type="predicted"/>
<dbReference type="InterPro" id="IPR035681">
    <property type="entry name" value="ComA-like_MBL"/>
</dbReference>
<evidence type="ECO:0000259" key="7">
    <source>
        <dbReference type="SMART" id="SM00849"/>
    </source>
</evidence>
<dbReference type="AlphaFoldDB" id="R6X1L5"/>
<dbReference type="SMART" id="SM00849">
    <property type="entry name" value="Lactamase_B"/>
    <property type="match status" value="1"/>
</dbReference>
<sequence length="718" mass="79043">MQQKIRYLRLFLPVMLLCILSFRLLTVLSSAEQQLAACFGRQLVVQGAVEPLSVHRQEGFSSAILRCQKVYSDTELAYSCRLRVSVKGELPQAGCVVLKGTLERLDSLRNPGGFDVASYNRVQELGGRLRKAQLLKIEPQVLWWQRFALWNKKLSERIEAAAGAEYGALLSGMVLGGSGRLDEETRELFTDNGLAHLLSVSGTHIVLLTGLLLALLQWVPLPWRKFIVITLLIAYALLCGLRPPVLRALAMSSVLLLGGSGAERGRLLCLVAALLLCLQPLWLADIGFQLSFGAAAGLLWLLPACQRLLPQALPAPIGEAAAVSLAAQLAVLPLEVYYFHQISLIALVSNIVLVPVLEIAAQMALVGALLPVCGDYLLQLAAWLAAQVLTQARFFAELPYSTVVIGKLPAYCFVIYYAALFVWADFPWLQFWSNRERRCILLLHALLLAGTLAYQQYCTLPLACYFLDVGQGDCAVIVTPSQRVAIIDTGGLKNLSTATRVITPFLRYLGKREADILLLSHYDFDHVGAAADLLRQLRVKKLLLPNEALTEESKRVRQEILAQAGRTQVHVVQSGERYALDAAAELVLVDVPQQAVPGNEASTLAALHSAQGSVLFTGDMGEERERGLQLQQYTVLKAGHHGSHYSSSMEFLEQVRPRLTVISCGRGNRYGHPHQETLERLQAIGSNVVRTDELGCIKVVFDAEGIKCYSYVYHKNVF</sequence>
<dbReference type="InterPro" id="IPR004477">
    <property type="entry name" value="ComEC_N"/>
</dbReference>
<dbReference type="Proteomes" id="UP000014937">
    <property type="component" value="Unassembled WGS sequence"/>
</dbReference>
<dbReference type="EMBL" id="CBGL010000025">
    <property type="protein sequence ID" value="CDD10166.1"/>
    <property type="molecule type" value="Genomic_DNA"/>
</dbReference>
<feature type="transmembrane region" description="Helical" evidence="6">
    <location>
        <begin position="265"/>
        <end position="283"/>
    </location>
</feature>
<name>R6X1L5_9FIRM</name>
<evidence type="ECO:0000256" key="5">
    <source>
        <dbReference type="ARBA" id="ARBA00023136"/>
    </source>
</evidence>
<dbReference type="NCBIfam" id="TIGR00361">
    <property type="entry name" value="ComEC_Rec2"/>
    <property type="match status" value="1"/>
</dbReference>
<accession>R6X1L5</accession>
<evidence type="ECO:0000313" key="8">
    <source>
        <dbReference type="EMBL" id="CDD10166.1"/>
    </source>
</evidence>
<dbReference type="Pfam" id="PF03772">
    <property type="entry name" value="Competence"/>
    <property type="match status" value="1"/>
</dbReference>
<keyword evidence="3 6" id="KW-0812">Transmembrane</keyword>
<feature type="transmembrane region" description="Helical" evidence="6">
    <location>
        <begin position="194"/>
        <end position="219"/>
    </location>
</feature>
<feature type="domain" description="Metallo-beta-lactamase" evidence="7">
    <location>
        <begin position="471"/>
        <end position="666"/>
    </location>
</feature>
<dbReference type="InterPro" id="IPR052159">
    <property type="entry name" value="Competence_DNA_uptake"/>
</dbReference>
<feature type="transmembrane region" description="Helical" evidence="6">
    <location>
        <begin position="338"/>
        <end position="357"/>
    </location>
</feature>
<protein>
    <submittedName>
        <fullName evidence="8">DNA internalization competence protein ComEC/Rec2-like protein</fullName>
    </submittedName>
</protein>